<proteinExistence type="predicted"/>
<evidence type="ECO:0000313" key="2">
    <source>
        <dbReference type="EMBL" id="SEM17683.1"/>
    </source>
</evidence>
<protein>
    <recommendedName>
        <fullName evidence="4">Sugar phosphate permease</fullName>
    </recommendedName>
</protein>
<dbReference type="Pfam" id="PF18943">
    <property type="entry name" value="DUF5690"/>
    <property type="match status" value="1"/>
</dbReference>
<dbReference type="OrthoDB" id="182994at2"/>
<accession>A0A1H7W848</accession>
<name>A0A1H7W848_OLID1</name>
<evidence type="ECO:0000256" key="1">
    <source>
        <dbReference type="SAM" id="Phobius"/>
    </source>
</evidence>
<dbReference type="RefSeq" id="WP_093329149.1">
    <property type="nucleotide sequence ID" value="NZ_FOAF01000008.1"/>
</dbReference>
<keyword evidence="1" id="KW-0472">Membrane</keyword>
<feature type="transmembrane region" description="Helical" evidence="1">
    <location>
        <begin position="220"/>
        <end position="245"/>
    </location>
</feature>
<feature type="transmembrane region" description="Helical" evidence="1">
    <location>
        <begin position="111"/>
        <end position="132"/>
    </location>
</feature>
<feature type="transmembrane region" description="Helical" evidence="1">
    <location>
        <begin position="172"/>
        <end position="192"/>
    </location>
</feature>
<dbReference type="SUPFAM" id="SSF103473">
    <property type="entry name" value="MFS general substrate transporter"/>
    <property type="match status" value="1"/>
</dbReference>
<feature type="transmembrane region" description="Helical" evidence="1">
    <location>
        <begin position="265"/>
        <end position="287"/>
    </location>
</feature>
<dbReference type="InterPro" id="IPR036259">
    <property type="entry name" value="MFS_trans_sf"/>
</dbReference>
<dbReference type="Proteomes" id="UP000199421">
    <property type="component" value="Unassembled WGS sequence"/>
</dbReference>
<feature type="transmembrane region" description="Helical" evidence="1">
    <location>
        <begin position="16"/>
        <end position="35"/>
    </location>
</feature>
<sequence length="425" mass="47957">MPFVKPSTLSGNKLQISIYAAVIVFLSYTMIFGFRKSFTVATFDGISVAGYSYKTLLVISQVLGYMLAKFYGIKYVSELKRTGRGCIILLLTGIAWFSWLCFALVPIPYNIIFLFTNGFPLGILWGVVFSYIEGRRGTDFIGATLAVSFIFASGFARSAGGWLMLSFHISEFWVPFFTGLLFALPLLLFVYLMEKIPPPDAQDIVDRMERTPMNTKQRSIFFKTFLPGLAACILIYTFATIFRDIRDNFGAEMWKEMGYFDQPAIFSKTETPITLIILVLIGSMVMLSNSFKALMVAHVFIGIGFILAGLSTIAFLYNYFSPLWWMTVTGLGLYMVYIPFNAVFFERLIATFRYTGNVGFLIYLADSFGYTGSVAVLLSKEVFNVQLNWISFFSNSVIILSTIGVLLTTFSAFYFRYKYKQAKAA</sequence>
<dbReference type="AlphaFoldDB" id="A0A1H7W848"/>
<feature type="transmembrane region" description="Helical" evidence="1">
    <location>
        <begin position="390"/>
        <end position="415"/>
    </location>
</feature>
<dbReference type="EMBL" id="FOAF01000008">
    <property type="protein sequence ID" value="SEM17683.1"/>
    <property type="molecule type" value="Genomic_DNA"/>
</dbReference>
<evidence type="ECO:0008006" key="4">
    <source>
        <dbReference type="Google" id="ProtNLM"/>
    </source>
</evidence>
<feature type="transmembrane region" description="Helical" evidence="1">
    <location>
        <begin position="323"/>
        <end position="345"/>
    </location>
</feature>
<feature type="transmembrane region" description="Helical" evidence="1">
    <location>
        <begin position="294"/>
        <end position="317"/>
    </location>
</feature>
<keyword evidence="3" id="KW-1185">Reference proteome</keyword>
<keyword evidence="1" id="KW-0812">Transmembrane</keyword>
<gene>
    <name evidence="2" type="ORF">SAMN05661044_04460</name>
</gene>
<dbReference type="STRING" id="407022.SAMN05661044_04460"/>
<feature type="transmembrane region" description="Helical" evidence="1">
    <location>
        <begin position="85"/>
        <end position="105"/>
    </location>
</feature>
<evidence type="ECO:0000313" key="3">
    <source>
        <dbReference type="Proteomes" id="UP000199421"/>
    </source>
</evidence>
<reference evidence="3" key="1">
    <citation type="submission" date="2016-10" db="EMBL/GenBank/DDBJ databases">
        <authorList>
            <person name="Varghese N."/>
            <person name="Submissions S."/>
        </authorList>
    </citation>
    <scope>NUCLEOTIDE SEQUENCE [LARGE SCALE GENOMIC DNA]</scope>
    <source>
        <strain evidence="3">DSM 18733</strain>
    </source>
</reference>
<organism evidence="2 3">
    <name type="scientific">Olivibacter domesticus</name>
    <name type="common">Pseudosphingobacterium domesticum</name>
    <dbReference type="NCBI Taxonomy" id="407022"/>
    <lineage>
        <taxon>Bacteria</taxon>
        <taxon>Pseudomonadati</taxon>
        <taxon>Bacteroidota</taxon>
        <taxon>Sphingobacteriia</taxon>
        <taxon>Sphingobacteriales</taxon>
        <taxon>Sphingobacteriaceae</taxon>
        <taxon>Olivibacter</taxon>
    </lineage>
</organism>
<feature type="transmembrane region" description="Helical" evidence="1">
    <location>
        <begin position="139"/>
        <end position="160"/>
    </location>
</feature>
<feature type="transmembrane region" description="Helical" evidence="1">
    <location>
        <begin position="357"/>
        <end position="378"/>
    </location>
</feature>
<keyword evidence="1" id="KW-1133">Transmembrane helix</keyword>
<dbReference type="InterPro" id="IPR043745">
    <property type="entry name" value="DUF5690"/>
</dbReference>